<dbReference type="InterPro" id="IPR012318">
    <property type="entry name" value="HTH_CRP"/>
</dbReference>
<evidence type="ECO:0000259" key="1">
    <source>
        <dbReference type="Pfam" id="PF13545"/>
    </source>
</evidence>
<dbReference type="Gene3D" id="1.10.10.10">
    <property type="entry name" value="Winged helix-like DNA-binding domain superfamily/Winged helix DNA-binding domain"/>
    <property type="match status" value="1"/>
</dbReference>
<evidence type="ECO:0000313" key="3">
    <source>
        <dbReference type="Proteomes" id="UP000557217"/>
    </source>
</evidence>
<dbReference type="SUPFAM" id="SSF46785">
    <property type="entry name" value="Winged helix' DNA-binding domain"/>
    <property type="match status" value="1"/>
</dbReference>
<dbReference type="Pfam" id="PF13545">
    <property type="entry name" value="HTH_Crp_2"/>
    <property type="match status" value="1"/>
</dbReference>
<proteinExistence type="predicted"/>
<sequence length="315" mass="36474">MAFTKIDNKLLELMETIDSKEIILYMAILSVKRENIPLQITNMELAKISGISINNISKCLKALEEKSLISRDGKIITDVRHGTNKLTGNFTMIDNDFLAEKIDSRAKLLFIKLVSLKADSWGYVKISQERLAECISLKDRTSIYRHVERLQETGWILDIKKGNGYNPCNYYKVKRVDFEALKQEQRKLNAKQQNEKYRQLKEKVGTGQDLTVTDLLEWFTCLVEKKGNVYNKGNFPKDKAVINNLLSKTDSNTLAKLIENYTNSFDRKFKNHYRKTIKLQYLGNDDVFNQVKNAYDSELEQSQAQEEEPSEMAIF</sequence>
<accession>A0A840PWK5</accession>
<dbReference type="GO" id="GO:0006276">
    <property type="term" value="P:plasmid maintenance"/>
    <property type="evidence" value="ECO:0007669"/>
    <property type="project" value="InterPro"/>
</dbReference>
<keyword evidence="3" id="KW-1185">Reference proteome</keyword>
<reference evidence="2 3" key="1">
    <citation type="submission" date="2020-08" db="EMBL/GenBank/DDBJ databases">
        <title>Genomic Encyclopedia of Type Strains, Phase IV (KMG-IV): sequencing the most valuable type-strain genomes for metagenomic binning, comparative biology and taxonomic classification.</title>
        <authorList>
            <person name="Goeker M."/>
        </authorList>
    </citation>
    <scope>NUCLEOTIDE SEQUENCE [LARGE SCALE GENOMIC DNA]</scope>
    <source>
        <strain evidence="2 3">DSM 10633</strain>
    </source>
</reference>
<dbReference type="AlphaFoldDB" id="A0A840PWK5"/>
<name>A0A840PWK5_URETH</name>
<dbReference type="Proteomes" id="UP000557217">
    <property type="component" value="Unassembled WGS sequence"/>
</dbReference>
<dbReference type="InterPro" id="IPR036390">
    <property type="entry name" value="WH_DNA-bd_sf"/>
</dbReference>
<evidence type="ECO:0000313" key="2">
    <source>
        <dbReference type="EMBL" id="MBB5150283.1"/>
    </source>
</evidence>
<dbReference type="RefSeq" id="WP_168412771.1">
    <property type="nucleotide sequence ID" value="NZ_JAAXPW010000041.1"/>
</dbReference>
<protein>
    <submittedName>
        <fullName evidence="2">Putative transcriptional regulator</fullName>
    </submittedName>
</protein>
<comment type="caution">
    <text evidence="2">The sequence shown here is derived from an EMBL/GenBank/DDBJ whole genome shotgun (WGS) entry which is preliminary data.</text>
</comment>
<gene>
    <name evidence="2" type="ORF">HNR36_002683</name>
</gene>
<dbReference type="GO" id="GO:0006260">
    <property type="term" value="P:DNA replication"/>
    <property type="evidence" value="ECO:0007669"/>
    <property type="project" value="InterPro"/>
</dbReference>
<dbReference type="Pfam" id="PF13730">
    <property type="entry name" value="HTH_36"/>
    <property type="match status" value="1"/>
</dbReference>
<feature type="domain" description="HTH crp-type" evidence="1">
    <location>
        <begin position="33"/>
        <end position="77"/>
    </location>
</feature>
<dbReference type="InterPro" id="IPR036388">
    <property type="entry name" value="WH-like_DNA-bd_sf"/>
</dbReference>
<dbReference type="EMBL" id="JACHGZ010000044">
    <property type="protein sequence ID" value="MBB5150283.1"/>
    <property type="molecule type" value="Genomic_DNA"/>
</dbReference>
<organism evidence="2 3">
    <name type="scientific">Ureibacillus thermosphaericus</name>
    <dbReference type="NCBI Taxonomy" id="51173"/>
    <lineage>
        <taxon>Bacteria</taxon>
        <taxon>Bacillati</taxon>
        <taxon>Bacillota</taxon>
        <taxon>Bacilli</taxon>
        <taxon>Bacillales</taxon>
        <taxon>Caryophanaceae</taxon>
        <taxon>Ureibacillus</taxon>
    </lineage>
</organism>